<dbReference type="RefSeq" id="WP_164438353.1">
    <property type="nucleotide sequence ID" value="NZ_JAAGMD010000365.1"/>
</dbReference>
<sequence>RLWPGSGPQDDPAAAAHALAAAALTELRDLIALPPDRAPARTLWVTRGAVAARPEDTVPGLAQSVLWGLARSARAEHPGLGLVLLDLDPADAPD</sequence>
<gene>
    <name evidence="2" type="ORF">G3I53_12695</name>
</gene>
<feature type="non-terminal residue" evidence="2">
    <location>
        <position position="1"/>
    </location>
</feature>
<dbReference type="EMBL" id="JAAGMD010000365">
    <property type="protein sequence ID" value="NEA86875.1"/>
    <property type="molecule type" value="Genomic_DNA"/>
</dbReference>
<dbReference type="InterPro" id="IPR036291">
    <property type="entry name" value="NAD(P)-bd_dom_sf"/>
</dbReference>
<accession>A0A6G3QU52</accession>
<dbReference type="SUPFAM" id="SSF51735">
    <property type="entry name" value="NAD(P)-binding Rossmann-fold domains"/>
    <property type="match status" value="1"/>
</dbReference>
<evidence type="ECO:0000259" key="1">
    <source>
        <dbReference type="Pfam" id="PF22953"/>
    </source>
</evidence>
<proteinExistence type="predicted"/>
<dbReference type="Gene3D" id="3.40.50.11460">
    <property type="match status" value="1"/>
</dbReference>
<feature type="domain" description="Polyketide synthase extender module SpnB-like Rossmann fold" evidence="1">
    <location>
        <begin position="15"/>
        <end position="90"/>
    </location>
</feature>
<reference evidence="2" key="1">
    <citation type="submission" date="2020-01" db="EMBL/GenBank/DDBJ databases">
        <title>Insect and environment-associated Actinomycetes.</title>
        <authorList>
            <person name="Currrie C."/>
            <person name="Chevrette M."/>
            <person name="Carlson C."/>
            <person name="Stubbendieck R."/>
            <person name="Wendt-Pienkowski E."/>
        </authorList>
    </citation>
    <scope>NUCLEOTIDE SEQUENCE</scope>
    <source>
        <strain evidence="2">SID14436</strain>
    </source>
</reference>
<dbReference type="Pfam" id="PF22953">
    <property type="entry name" value="SpnB_Rossmann"/>
    <property type="match status" value="1"/>
</dbReference>
<comment type="caution">
    <text evidence="2">The sequence shown here is derived from an EMBL/GenBank/DDBJ whole genome shotgun (WGS) entry which is preliminary data.</text>
</comment>
<dbReference type="AlphaFoldDB" id="A0A6G3QU52"/>
<organism evidence="2">
    <name type="scientific">Streptomyces sp. SID14436</name>
    <dbReference type="NCBI Taxonomy" id="2706070"/>
    <lineage>
        <taxon>Bacteria</taxon>
        <taxon>Bacillati</taxon>
        <taxon>Actinomycetota</taxon>
        <taxon>Actinomycetes</taxon>
        <taxon>Kitasatosporales</taxon>
        <taxon>Streptomycetaceae</taxon>
        <taxon>Streptomyces</taxon>
    </lineage>
</organism>
<evidence type="ECO:0000313" key="2">
    <source>
        <dbReference type="EMBL" id="NEA86875.1"/>
    </source>
</evidence>
<dbReference type="InterPro" id="IPR055123">
    <property type="entry name" value="SpnB-like_Rossmann"/>
</dbReference>
<protein>
    <recommendedName>
        <fullName evidence="1">Polyketide synthase extender module SpnB-like Rossmann fold domain-containing protein</fullName>
    </recommendedName>
</protein>
<feature type="non-terminal residue" evidence="2">
    <location>
        <position position="94"/>
    </location>
</feature>
<name>A0A6G3QU52_9ACTN</name>